<dbReference type="SMART" id="SM00184">
    <property type="entry name" value="RING"/>
    <property type="match status" value="1"/>
</dbReference>
<dbReference type="OrthoDB" id="4348522at2759"/>
<dbReference type="InterPro" id="IPR027370">
    <property type="entry name" value="Znf-RING_euk"/>
</dbReference>
<name>A0A8K0HB10_9ROSA</name>
<evidence type="ECO:0000256" key="5">
    <source>
        <dbReference type="SAM" id="Phobius"/>
    </source>
</evidence>
<keyword evidence="5" id="KW-0812">Transmembrane</keyword>
<comment type="caution">
    <text evidence="7">The sequence shown here is derived from an EMBL/GenBank/DDBJ whole genome shotgun (WGS) entry which is preliminary data.</text>
</comment>
<dbReference type="Proteomes" id="UP000796880">
    <property type="component" value="Unassembled WGS sequence"/>
</dbReference>
<sequence length="323" mass="36225">MDINLIVWGSYSPAFNINGANLHLRFRQTVLKCHLEKVRDDPLRVFQEFSLPERSTTIFVPSHGLGDTTTCRSHISEILTLGLSAVSIDRLADNVVSLIMRMDTRKGLGFEIHADLEEVTLSFVGGDDHANERAFARITDDNGELGCCSICLDDFAVGELQLMPPYVCLIPCGHVYHENCILRWRLQSKTKRINKKQPLIKALAALARIRDLVQKDPDRAPESTKGRSDIAGAGEVKILMKLRTATSILASTCVVMVMTIRITVTMRRRRSKVAYLERMKDIGEAELLIGEENQGGISQIFHFCVSRANHCGFEWALDSNELR</sequence>
<feature type="domain" description="RING-type" evidence="6">
    <location>
        <begin position="148"/>
        <end position="201"/>
    </location>
</feature>
<dbReference type="InterPro" id="IPR013083">
    <property type="entry name" value="Znf_RING/FYVE/PHD"/>
</dbReference>
<dbReference type="SUPFAM" id="SSF57850">
    <property type="entry name" value="RING/U-box"/>
    <property type="match status" value="1"/>
</dbReference>
<evidence type="ECO:0000313" key="8">
    <source>
        <dbReference type="Proteomes" id="UP000796880"/>
    </source>
</evidence>
<dbReference type="PROSITE" id="PS50089">
    <property type="entry name" value="ZF_RING_2"/>
    <property type="match status" value="1"/>
</dbReference>
<evidence type="ECO:0000259" key="6">
    <source>
        <dbReference type="PROSITE" id="PS50089"/>
    </source>
</evidence>
<gene>
    <name evidence="7" type="ORF">FNV43_RR09333</name>
</gene>
<keyword evidence="2 4" id="KW-0863">Zinc-finger</keyword>
<accession>A0A8K0HB10</accession>
<dbReference type="Pfam" id="PF13445">
    <property type="entry name" value="zf-RING_UBOX"/>
    <property type="match status" value="1"/>
</dbReference>
<keyword evidence="5" id="KW-1133">Transmembrane helix</keyword>
<keyword evidence="5" id="KW-0472">Membrane</keyword>
<dbReference type="GO" id="GO:0008270">
    <property type="term" value="F:zinc ion binding"/>
    <property type="evidence" value="ECO:0007669"/>
    <property type="project" value="UniProtKB-KW"/>
</dbReference>
<feature type="transmembrane region" description="Helical" evidence="5">
    <location>
        <begin position="245"/>
        <end position="264"/>
    </location>
</feature>
<evidence type="ECO:0000256" key="1">
    <source>
        <dbReference type="ARBA" id="ARBA00022723"/>
    </source>
</evidence>
<keyword evidence="1" id="KW-0479">Metal-binding</keyword>
<dbReference type="Gene3D" id="3.30.40.10">
    <property type="entry name" value="Zinc/RING finger domain, C3HC4 (zinc finger)"/>
    <property type="match status" value="1"/>
</dbReference>
<reference evidence="7" key="1">
    <citation type="submission" date="2020-03" db="EMBL/GenBank/DDBJ databases">
        <title>A high-quality chromosome-level genome assembly of a woody plant with both climbing and erect habits, Rhamnella rubrinervis.</title>
        <authorList>
            <person name="Lu Z."/>
            <person name="Yang Y."/>
            <person name="Zhu X."/>
            <person name="Sun Y."/>
        </authorList>
    </citation>
    <scope>NUCLEOTIDE SEQUENCE</scope>
    <source>
        <strain evidence="7">BYM</strain>
        <tissue evidence="7">Leaf</tissue>
    </source>
</reference>
<proteinExistence type="predicted"/>
<dbReference type="InterPro" id="IPR001841">
    <property type="entry name" value="Znf_RING"/>
</dbReference>
<evidence type="ECO:0000313" key="7">
    <source>
        <dbReference type="EMBL" id="KAF3448620.1"/>
    </source>
</evidence>
<evidence type="ECO:0000256" key="3">
    <source>
        <dbReference type="ARBA" id="ARBA00022833"/>
    </source>
</evidence>
<evidence type="ECO:0000256" key="2">
    <source>
        <dbReference type="ARBA" id="ARBA00022771"/>
    </source>
</evidence>
<keyword evidence="3" id="KW-0862">Zinc</keyword>
<dbReference type="AlphaFoldDB" id="A0A8K0HB10"/>
<organism evidence="7 8">
    <name type="scientific">Rhamnella rubrinervis</name>
    <dbReference type="NCBI Taxonomy" id="2594499"/>
    <lineage>
        <taxon>Eukaryota</taxon>
        <taxon>Viridiplantae</taxon>
        <taxon>Streptophyta</taxon>
        <taxon>Embryophyta</taxon>
        <taxon>Tracheophyta</taxon>
        <taxon>Spermatophyta</taxon>
        <taxon>Magnoliopsida</taxon>
        <taxon>eudicotyledons</taxon>
        <taxon>Gunneridae</taxon>
        <taxon>Pentapetalae</taxon>
        <taxon>rosids</taxon>
        <taxon>fabids</taxon>
        <taxon>Rosales</taxon>
        <taxon>Rhamnaceae</taxon>
        <taxon>rhamnoid group</taxon>
        <taxon>Rhamneae</taxon>
        <taxon>Rhamnella</taxon>
    </lineage>
</organism>
<evidence type="ECO:0000256" key="4">
    <source>
        <dbReference type="PROSITE-ProRule" id="PRU00175"/>
    </source>
</evidence>
<keyword evidence="8" id="KW-1185">Reference proteome</keyword>
<dbReference type="EMBL" id="VOIH02000004">
    <property type="protein sequence ID" value="KAF3448620.1"/>
    <property type="molecule type" value="Genomic_DNA"/>
</dbReference>
<protein>
    <recommendedName>
        <fullName evidence="6">RING-type domain-containing protein</fullName>
    </recommendedName>
</protein>